<dbReference type="eggNOG" id="KOG3923">
    <property type="taxonomic scope" value="Eukaryota"/>
</dbReference>
<evidence type="ECO:0000256" key="4">
    <source>
        <dbReference type="ARBA" id="ARBA00022827"/>
    </source>
</evidence>
<dbReference type="STRING" id="1182542.W9YW86"/>
<dbReference type="GO" id="GO:0005737">
    <property type="term" value="C:cytoplasm"/>
    <property type="evidence" value="ECO:0007669"/>
    <property type="project" value="TreeGrafter"/>
</dbReference>
<organism evidence="8 9">
    <name type="scientific">Capronia epimyces CBS 606.96</name>
    <dbReference type="NCBI Taxonomy" id="1182542"/>
    <lineage>
        <taxon>Eukaryota</taxon>
        <taxon>Fungi</taxon>
        <taxon>Dikarya</taxon>
        <taxon>Ascomycota</taxon>
        <taxon>Pezizomycotina</taxon>
        <taxon>Eurotiomycetes</taxon>
        <taxon>Chaetothyriomycetidae</taxon>
        <taxon>Chaetothyriales</taxon>
        <taxon>Herpotrichiellaceae</taxon>
        <taxon>Capronia</taxon>
    </lineage>
</organism>
<dbReference type="GeneID" id="19167623"/>
<sequence length="331" mass="36325">MASSTPPEFVVVGAGVVGLTTALELRRAFPSASITVVAKYLPGTASATEYTSPWAGANWLSFETERNHLAEYDAASYPRFLDIAAQAPESGVQVFPLRIVYDTDQPRQHRFWFEQLVGGITEVPENDLPPGAVMGVDMSSFMINTIVYLGWLQTQLLQSKVTILRRHYKHIDTLLDDFPTARAVFNCTGLGARHLGGVDDAAVYPTKGQTLLVTQPKQPLKRMYIQHVAAWGNEFAHVFPRPLGGGVIIGGVRRDNDWTGEPDMELAERIKIRCCALAPELGRPEDLQIISHNVGLRPSRTGGTRVSLEKRAGKLLIHNYGASGAGYQASW</sequence>
<evidence type="ECO:0000256" key="3">
    <source>
        <dbReference type="ARBA" id="ARBA00022630"/>
    </source>
</evidence>
<dbReference type="Pfam" id="PF01266">
    <property type="entry name" value="DAO"/>
    <property type="match status" value="1"/>
</dbReference>
<proteinExistence type="inferred from homology"/>
<protein>
    <recommendedName>
        <fullName evidence="7">FAD dependent oxidoreductase domain-containing protein</fullName>
    </recommendedName>
</protein>
<evidence type="ECO:0000256" key="5">
    <source>
        <dbReference type="ARBA" id="ARBA00023002"/>
    </source>
</evidence>
<name>W9YW86_9EURO</name>
<keyword evidence="5" id="KW-0560">Oxidoreductase</keyword>
<feature type="binding site" evidence="6">
    <location>
        <position position="324"/>
    </location>
    <ligand>
        <name>D-dopa</name>
        <dbReference type="ChEBI" id="CHEBI:149689"/>
    </ligand>
</feature>
<dbReference type="SUPFAM" id="SSF54373">
    <property type="entry name" value="FAD-linked reductases, C-terminal domain"/>
    <property type="match status" value="1"/>
</dbReference>
<dbReference type="GO" id="GO:0003884">
    <property type="term" value="F:D-amino-acid oxidase activity"/>
    <property type="evidence" value="ECO:0007669"/>
    <property type="project" value="InterPro"/>
</dbReference>
<dbReference type="InterPro" id="IPR006076">
    <property type="entry name" value="FAD-dep_OxRdtase"/>
</dbReference>
<dbReference type="Gene3D" id="3.40.50.720">
    <property type="entry name" value="NAD(P)-binding Rossmann-like Domain"/>
    <property type="match status" value="1"/>
</dbReference>
<reference evidence="8 9" key="1">
    <citation type="submission" date="2013-03" db="EMBL/GenBank/DDBJ databases">
        <title>The Genome Sequence of Capronia epimyces CBS 606.96.</title>
        <authorList>
            <consortium name="The Broad Institute Genomics Platform"/>
            <person name="Cuomo C."/>
            <person name="de Hoog S."/>
            <person name="Gorbushina A."/>
            <person name="Walker B."/>
            <person name="Young S.K."/>
            <person name="Zeng Q."/>
            <person name="Gargeya S."/>
            <person name="Fitzgerald M."/>
            <person name="Haas B."/>
            <person name="Abouelleil A."/>
            <person name="Allen A.W."/>
            <person name="Alvarado L."/>
            <person name="Arachchi H.M."/>
            <person name="Berlin A.M."/>
            <person name="Chapman S.B."/>
            <person name="Gainer-Dewar J."/>
            <person name="Goldberg J."/>
            <person name="Griggs A."/>
            <person name="Gujja S."/>
            <person name="Hansen M."/>
            <person name="Howarth C."/>
            <person name="Imamovic A."/>
            <person name="Ireland A."/>
            <person name="Larimer J."/>
            <person name="McCowan C."/>
            <person name="Murphy C."/>
            <person name="Pearson M."/>
            <person name="Poon T.W."/>
            <person name="Priest M."/>
            <person name="Roberts A."/>
            <person name="Saif S."/>
            <person name="Shea T."/>
            <person name="Sisk P."/>
            <person name="Sykes S."/>
            <person name="Wortman J."/>
            <person name="Nusbaum C."/>
            <person name="Birren B."/>
        </authorList>
    </citation>
    <scope>NUCLEOTIDE SEQUENCE [LARGE SCALE GENOMIC DNA]</scope>
    <source>
        <strain evidence="8 9">CBS 606.96</strain>
    </source>
</reference>
<dbReference type="AlphaFoldDB" id="W9YW86"/>
<comment type="caution">
    <text evidence="8">The sequence shown here is derived from an EMBL/GenBank/DDBJ whole genome shotgun (WGS) entry which is preliminary data.</text>
</comment>
<dbReference type="Gene3D" id="3.30.9.10">
    <property type="entry name" value="D-Amino Acid Oxidase, subunit A, domain 2"/>
    <property type="match status" value="1"/>
</dbReference>
<dbReference type="OrthoDB" id="2015447at2759"/>
<comment type="similarity">
    <text evidence="2">Belongs to the DAMOX/DASOX family.</text>
</comment>
<evidence type="ECO:0000256" key="2">
    <source>
        <dbReference type="ARBA" id="ARBA00006730"/>
    </source>
</evidence>
<dbReference type="PIRSF" id="PIRSF000189">
    <property type="entry name" value="D-aa_oxidase"/>
    <property type="match status" value="1"/>
</dbReference>
<accession>W9YW86</accession>
<feature type="domain" description="FAD dependent oxidoreductase" evidence="7">
    <location>
        <begin position="9"/>
        <end position="331"/>
    </location>
</feature>
<dbReference type="PANTHER" id="PTHR11530:SF16">
    <property type="entry name" value="D-AMINO ACID OXIDASE (AFU_ORTHOLOGUE AFUA_5G11290)"/>
    <property type="match status" value="1"/>
</dbReference>
<dbReference type="PANTHER" id="PTHR11530">
    <property type="entry name" value="D-AMINO ACID OXIDASE"/>
    <property type="match status" value="1"/>
</dbReference>
<gene>
    <name evidence="8" type="ORF">A1O3_03497</name>
</gene>
<dbReference type="GO" id="GO:0071949">
    <property type="term" value="F:FAD binding"/>
    <property type="evidence" value="ECO:0007669"/>
    <property type="project" value="InterPro"/>
</dbReference>
<feature type="binding site" evidence="6">
    <location>
        <begin position="51"/>
        <end position="52"/>
    </location>
    <ligand>
        <name>FAD</name>
        <dbReference type="ChEBI" id="CHEBI:57692"/>
    </ligand>
</feature>
<dbReference type="GO" id="GO:0019478">
    <property type="term" value="P:D-amino acid catabolic process"/>
    <property type="evidence" value="ECO:0007669"/>
    <property type="project" value="TreeGrafter"/>
</dbReference>
<dbReference type="InterPro" id="IPR023209">
    <property type="entry name" value="DAO"/>
</dbReference>
<feature type="binding site" evidence="6">
    <location>
        <position position="188"/>
    </location>
    <ligand>
        <name>FAD</name>
        <dbReference type="ChEBI" id="CHEBI:57692"/>
    </ligand>
</feature>
<evidence type="ECO:0000256" key="1">
    <source>
        <dbReference type="ARBA" id="ARBA00001974"/>
    </source>
</evidence>
<evidence type="ECO:0000313" key="9">
    <source>
        <dbReference type="Proteomes" id="UP000019478"/>
    </source>
</evidence>
<dbReference type="Proteomes" id="UP000019478">
    <property type="component" value="Unassembled WGS sequence"/>
</dbReference>
<dbReference type="SUPFAM" id="SSF51971">
    <property type="entry name" value="Nucleotide-binding domain"/>
    <property type="match status" value="1"/>
</dbReference>
<evidence type="ECO:0000313" key="8">
    <source>
        <dbReference type="EMBL" id="EXJ86544.1"/>
    </source>
</evidence>
<dbReference type="EMBL" id="AMGY01000003">
    <property type="protein sequence ID" value="EXJ86544.1"/>
    <property type="molecule type" value="Genomic_DNA"/>
</dbReference>
<keyword evidence="3" id="KW-0285">Flavoprotein</keyword>
<comment type="cofactor">
    <cofactor evidence="1 6">
        <name>FAD</name>
        <dbReference type="ChEBI" id="CHEBI:57692"/>
    </cofactor>
</comment>
<evidence type="ECO:0000256" key="6">
    <source>
        <dbReference type="PIRSR" id="PIRSR000189-1"/>
    </source>
</evidence>
<keyword evidence="9" id="KW-1185">Reference proteome</keyword>
<dbReference type="HOGENOM" id="CLU_034311_1_0_1"/>
<keyword evidence="4 6" id="KW-0274">FAD</keyword>
<dbReference type="RefSeq" id="XP_007731823.1">
    <property type="nucleotide sequence ID" value="XM_007733633.1"/>
</dbReference>
<feature type="binding site" evidence="6">
    <location>
        <position position="297"/>
    </location>
    <ligand>
        <name>D-dopa</name>
        <dbReference type="ChEBI" id="CHEBI:149689"/>
    </ligand>
</feature>
<evidence type="ECO:0000259" key="7">
    <source>
        <dbReference type="Pfam" id="PF01266"/>
    </source>
</evidence>